<sequence length="214" mass="23368">MKHVGEDLQSKDELYGPWMVVESRRGRTSSGASSYKVLPNKKVQQVGSKGSRFSTLENKEVIAKKPADDLPNIITSGGLSKGSDSVEKSLVGESTIAFYDVVPIFPDHEVEIVPHAVAQALNDGKHHELNLRKPAGIRMASQPVLKDWMLRFSKELDAIGETTSEIARDTSKDIDSSSPEDDSTHNAESVIDIGTGVIVLEIVDEVQVYNVVKL</sequence>
<feature type="compositionally biased region" description="Basic and acidic residues" evidence="1">
    <location>
        <begin position="166"/>
        <end position="175"/>
    </location>
</feature>
<feature type="region of interest" description="Disordered" evidence="1">
    <location>
        <begin position="163"/>
        <end position="187"/>
    </location>
</feature>
<evidence type="ECO:0000313" key="2">
    <source>
        <dbReference type="EMBL" id="KAK8564933.1"/>
    </source>
</evidence>
<protein>
    <submittedName>
        <fullName evidence="2">Uncharacterized protein</fullName>
    </submittedName>
</protein>
<comment type="caution">
    <text evidence="2">The sequence shown here is derived from an EMBL/GenBank/DDBJ whole genome shotgun (WGS) entry which is preliminary data.</text>
</comment>
<accession>A0ABR2EU82</accession>
<evidence type="ECO:0000256" key="1">
    <source>
        <dbReference type="SAM" id="MobiDB-lite"/>
    </source>
</evidence>
<proteinExistence type="predicted"/>
<dbReference type="EMBL" id="JBBPBM010000010">
    <property type="protein sequence ID" value="KAK8564933.1"/>
    <property type="molecule type" value="Genomic_DNA"/>
</dbReference>
<reference evidence="2 3" key="1">
    <citation type="journal article" date="2024" name="G3 (Bethesda)">
        <title>Genome assembly of Hibiscus sabdariffa L. provides insights into metabolisms of medicinal natural products.</title>
        <authorList>
            <person name="Kim T."/>
        </authorList>
    </citation>
    <scope>NUCLEOTIDE SEQUENCE [LARGE SCALE GENOMIC DNA]</scope>
    <source>
        <strain evidence="2">TK-2024</strain>
        <tissue evidence="2">Old leaves</tissue>
    </source>
</reference>
<evidence type="ECO:0000313" key="3">
    <source>
        <dbReference type="Proteomes" id="UP001472677"/>
    </source>
</evidence>
<organism evidence="2 3">
    <name type="scientific">Hibiscus sabdariffa</name>
    <name type="common">roselle</name>
    <dbReference type="NCBI Taxonomy" id="183260"/>
    <lineage>
        <taxon>Eukaryota</taxon>
        <taxon>Viridiplantae</taxon>
        <taxon>Streptophyta</taxon>
        <taxon>Embryophyta</taxon>
        <taxon>Tracheophyta</taxon>
        <taxon>Spermatophyta</taxon>
        <taxon>Magnoliopsida</taxon>
        <taxon>eudicotyledons</taxon>
        <taxon>Gunneridae</taxon>
        <taxon>Pentapetalae</taxon>
        <taxon>rosids</taxon>
        <taxon>malvids</taxon>
        <taxon>Malvales</taxon>
        <taxon>Malvaceae</taxon>
        <taxon>Malvoideae</taxon>
        <taxon>Hibiscus</taxon>
    </lineage>
</organism>
<name>A0ABR2EU82_9ROSI</name>
<gene>
    <name evidence="2" type="ORF">V6N12_058510</name>
</gene>
<keyword evidence="3" id="KW-1185">Reference proteome</keyword>
<dbReference type="Proteomes" id="UP001472677">
    <property type="component" value="Unassembled WGS sequence"/>
</dbReference>